<comment type="caution">
    <text evidence="1">The sequence shown here is derived from an EMBL/GenBank/DDBJ whole genome shotgun (WGS) entry which is preliminary data.</text>
</comment>
<dbReference type="AlphaFoldDB" id="A0A5N5JVR2"/>
<sequence>MERLTVEDEKEKWIRGFFFCFMLRTGLMMRNVPQSGEWSTGQESRLPVYLEKKKVLSQELIKLKPFLLETAAASNLPGNFCRYISISAELNSE</sequence>
<keyword evidence="2" id="KW-1185">Reference proteome</keyword>
<organism evidence="1 2">
    <name type="scientific">Salix brachista</name>
    <dbReference type="NCBI Taxonomy" id="2182728"/>
    <lineage>
        <taxon>Eukaryota</taxon>
        <taxon>Viridiplantae</taxon>
        <taxon>Streptophyta</taxon>
        <taxon>Embryophyta</taxon>
        <taxon>Tracheophyta</taxon>
        <taxon>Spermatophyta</taxon>
        <taxon>Magnoliopsida</taxon>
        <taxon>eudicotyledons</taxon>
        <taxon>Gunneridae</taxon>
        <taxon>Pentapetalae</taxon>
        <taxon>rosids</taxon>
        <taxon>fabids</taxon>
        <taxon>Malpighiales</taxon>
        <taxon>Salicaceae</taxon>
        <taxon>Saliceae</taxon>
        <taxon>Salix</taxon>
    </lineage>
</organism>
<name>A0A5N5JVR2_9ROSI</name>
<protein>
    <submittedName>
        <fullName evidence="1">Uncharacterized protein</fullName>
    </submittedName>
</protein>
<evidence type="ECO:0000313" key="1">
    <source>
        <dbReference type="EMBL" id="KAB5521733.1"/>
    </source>
</evidence>
<dbReference type="EMBL" id="VDCV01000016">
    <property type="protein sequence ID" value="KAB5521733.1"/>
    <property type="molecule type" value="Genomic_DNA"/>
</dbReference>
<proteinExistence type="predicted"/>
<reference evidence="2" key="1">
    <citation type="journal article" date="2019" name="Gigascience">
        <title>De novo genome assembly of the endangered Acer yangbiense, a plant species with extremely small populations endemic to Yunnan Province, China.</title>
        <authorList>
            <person name="Yang J."/>
            <person name="Wariss H.M."/>
            <person name="Tao L."/>
            <person name="Zhang R."/>
            <person name="Yun Q."/>
            <person name="Hollingsworth P."/>
            <person name="Dao Z."/>
            <person name="Luo G."/>
            <person name="Guo H."/>
            <person name="Ma Y."/>
            <person name="Sun W."/>
        </authorList>
    </citation>
    <scope>NUCLEOTIDE SEQUENCE [LARGE SCALE GENOMIC DNA]</scope>
    <source>
        <strain evidence="2">cv. br00</strain>
    </source>
</reference>
<accession>A0A5N5JVR2</accession>
<evidence type="ECO:0000313" key="2">
    <source>
        <dbReference type="Proteomes" id="UP000326939"/>
    </source>
</evidence>
<gene>
    <name evidence="1" type="ORF">DKX38_026052</name>
</gene>
<dbReference type="Proteomes" id="UP000326939">
    <property type="component" value="Chromosome 16"/>
</dbReference>